<feature type="transmembrane region" description="Helical" evidence="1">
    <location>
        <begin position="664"/>
        <end position="685"/>
    </location>
</feature>
<feature type="transmembrane region" description="Helical" evidence="1">
    <location>
        <begin position="399"/>
        <end position="422"/>
    </location>
</feature>
<evidence type="ECO:0000256" key="1">
    <source>
        <dbReference type="SAM" id="Phobius"/>
    </source>
</evidence>
<dbReference type="eggNOG" id="ENOG502ZBST">
    <property type="taxonomic scope" value="Bacteria"/>
</dbReference>
<dbReference type="AlphaFoldDB" id="U2ME67"/>
<keyword evidence="1" id="KW-1133">Transmembrane helix</keyword>
<feature type="transmembrane region" description="Helical" evidence="1">
    <location>
        <begin position="261"/>
        <end position="283"/>
    </location>
</feature>
<evidence type="ECO:0000313" key="3">
    <source>
        <dbReference type="Proteomes" id="UP000016662"/>
    </source>
</evidence>
<dbReference type="STRING" id="411473.RUMCAL_00036"/>
<organism evidence="2 3">
    <name type="scientific">Ruminococcus callidus ATCC 27760</name>
    <dbReference type="NCBI Taxonomy" id="411473"/>
    <lineage>
        <taxon>Bacteria</taxon>
        <taxon>Bacillati</taxon>
        <taxon>Bacillota</taxon>
        <taxon>Clostridia</taxon>
        <taxon>Eubacteriales</taxon>
        <taxon>Oscillospiraceae</taxon>
        <taxon>Ruminococcus</taxon>
    </lineage>
</organism>
<keyword evidence="3" id="KW-1185">Reference proteome</keyword>
<dbReference type="HOGENOM" id="CLU_021788_0_0_9"/>
<keyword evidence="1" id="KW-0812">Transmembrane</keyword>
<proteinExistence type="predicted"/>
<sequence>MEVRQMLRAELKKCLSFRVLWILLFCLLCINGYSQITNAYDRYYTPSEYNALYEQLNRMSLQEANAFVSAKIESASPDSDADYNGYLYYDTLEIIEGLQNYPAYLESIQTNAENMTAVSIWGGTDTFSYRNIQKTPSAYTALAGTTLVLDTSLGIEDLLSSPLTDFLAVLLLFFCVCRIFLRDREQGILPLLYATPNGRLRLMSCKLGIAVLCAIGLVLLFYGEIALISCNLYGLGDLSRPIQCIYGYETCNLPVSVGTYISIYLLFKMAAYAVFAVLFGFFCTIAKNNLMVYGASIGVVGISYLLYAKISVLSPISLLHFWNPIQFLQGKEILGTYTNVNCFGYPISLKISACVVIGLWLFLFIGSSFIVFTHAGNLQYRSFSVRHKLHIRFRVHQKFWYTCYRILILQKGLLVVFLLLFLSVGLAKTYTRTYSNEDIYYENFCNEYAGVVTEKTEQFLTEKRAFYREIEAQIAELEQSESPNSYQIGQLTAQLNDKAAFEKFAQRVEQIPDSAEIFYDTGYVRYFALDGNREGMVQVLLLTAALTLLLCPTTSMDCKTNLKQIYHATKIGRFGYLRQMFRFAILNGILFSAVLILPYLLQILNHYGMQGWNTPLAGIEAYSTCPARISVGAAAIGVMGIRTIGAALTGCSITWIASHCKSLVTAYCINGVLFVLPAGLCLLGLDMFRYVGLTPMLYGII</sequence>
<protein>
    <submittedName>
        <fullName evidence="2">Uncharacterized protein</fullName>
    </submittedName>
</protein>
<dbReference type="EMBL" id="AWVF01000005">
    <property type="protein sequence ID" value="ERJ97578.1"/>
    <property type="molecule type" value="Genomic_DNA"/>
</dbReference>
<accession>U2ME67</accession>
<name>U2ME67_9FIRM</name>
<feature type="transmembrane region" description="Helical" evidence="1">
    <location>
        <begin position="202"/>
        <end position="222"/>
    </location>
</feature>
<gene>
    <name evidence="2" type="ORF">RUMCAL_00036</name>
</gene>
<feature type="transmembrane region" description="Helical" evidence="1">
    <location>
        <begin position="633"/>
        <end position="657"/>
    </location>
</feature>
<feature type="transmembrane region" description="Helical" evidence="1">
    <location>
        <begin position="163"/>
        <end position="181"/>
    </location>
</feature>
<feature type="transmembrane region" description="Helical" evidence="1">
    <location>
        <begin position="290"/>
        <end position="310"/>
    </location>
</feature>
<keyword evidence="1" id="KW-0472">Membrane</keyword>
<reference evidence="2 3" key="1">
    <citation type="submission" date="2013-07" db="EMBL/GenBank/DDBJ databases">
        <authorList>
            <person name="Weinstock G."/>
            <person name="Sodergren E."/>
            <person name="Wylie T."/>
            <person name="Fulton L."/>
            <person name="Fulton R."/>
            <person name="Fronick C."/>
            <person name="O'Laughlin M."/>
            <person name="Godfrey J."/>
            <person name="Miner T."/>
            <person name="Herter B."/>
            <person name="Appelbaum E."/>
            <person name="Cordes M."/>
            <person name="Lek S."/>
            <person name="Wollam A."/>
            <person name="Pepin K.H."/>
            <person name="Palsikar V.B."/>
            <person name="Mitreva M."/>
            <person name="Wilson R.K."/>
        </authorList>
    </citation>
    <scope>NUCLEOTIDE SEQUENCE [LARGE SCALE GENOMIC DNA]</scope>
    <source>
        <strain evidence="2 3">ATCC 27760</strain>
    </source>
</reference>
<feature type="transmembrane region" description="Helical" evidence="1">
    <location>
        <begin position="355"/>
        <end position="378"/>
    </location>
</feature>
<evidence type="ECO:0000313" key="2">
    <source>
        <dbReference type="EMBL" id="ERJ97578.1"/>
    </source>
</evidence>
<feature type="transmembrane region" description="Helical" evidence="1">
    <location>
        <begin position="535"/>
        <end position="553"/>
    </location>
</feature>
<feature type="transmembrane region" description="Helical" evidence="1">
    <location>
        <begin position="580"/>
        <end position="601"/>
    </location>
</feature>
<dbReference type="PATRIC" id="fig|411473.3.peg.35"/>
<comment type="caution">
    <text evidence="2">The sequence shown here is derived from an EMBL/GenBank/DDBJ whole genome shotgun (WGS) entry which is preliminary data.</text>
</comment>
<dbReference type="Proteomes" id="UP000016662">
    <property type="component" value="Unassembled WGS sequence"/>
</dbReference>